<dbReference type="AlphaFoldDB" id="T1DHW7"/>
<dbReference type="SMART" id="SM00280">
    <property type="entry name" value="KAZAL"/>
    <property type="match status" value="1"/>
</dbReference>
<feature type="domain" description="Kazal-like" evidence="2">
    <location>
        <begin position="27"/>
        <end position="78"/>
    </location>
</feature>
<name>T1DHW7_9DIPT</name>
<sequence>VFLIISAIFMVLMGLLFTGAQADVYSEMAEAECPCPYNYLPVCGSDSNTYANDCVLNCAMATPTGRRMALEKAHDEAC</sequence>
<evidence type="ECO:0000256" key="1">
    <source>
        <dbReference type="SAM" id="SignalP"/>
    </source>
</evidence>
<dbReference type="CDD" id="cd00104">
    <property type="entry name" value="KAZAL_FS"/>
    <property type="match status" value="1"/>
</dbReference>
<feature type="chain" id="PRO_5004586840" evidence="1">
    <location>
        <begin position="23"/>
        <end position="78"/>
    </location>
</feature>
<feature type="non-terminal residue" evidence="3">
    <location>
        <position position="1"/>
    </location>
</feature>
<accession>T1DHW7</accession>
<reference evidence="3" key="1">
    <citation type="journal article" date="2013" name="BMC Genomics">
        <title>A deep insight into the sialotranscriptome of the mosquito, Psorophora albipes.</title>
        <authorList>
            <person name="Chagas A.C."/>
            <person name="Calvo E."/>
            <person name="Rios-Velasquez C.M."/>
            <person name="Pessoa F.A."/>
            <person name="Medeiros J.F."/>
            <person name="Ribeiro J.M."/>
        </authorList>
    </citation>
    <scope>NUCLEOTIDE SEQUENCE</scope>
</reference>
<protein>
    <submittedName>
        <fullName evidence="3">Putative salivary kazal 1</fullName>
    </submittedName>
</protein>
<keyword evidence="1" id="KW-0732">Signal</keyword>
<dbReference type="PROSITE" id="PS51465">
    <property type="entry name" value="KAZAL_2"/>
    <property type="match status" value="1"/>
</dbReference>
<dbReference type="Pfam" id="PF00050">
    <property type="entry name" value="Kazal_1"/>
    <property type="match status" value="1"/>
</dbReference>
<dbReference type="InterPro" id="IPR036058">
    <property type="entry name" value="Kazal_dom_sf"/>
</dbReference>
<dbReference type="PROSITE" id="PS00282">
    <property type="entry name" value="KAZAL_1"/>
    <property type="match status" value="1"/>
</dbReference>
<evidence type="ECO:0000259" key="2">
    <source>
        <dbReference type="PROSITE" id="PS51465"/>
    </source>
</evidence>
<organism evidence="3">
    <name type="scientific">Psorophora albipes</name>
    <dbReference type="NCBI Taxonomy" id="869069"/>
    <lineage>
        <taxon>Eukaryota</taxon>
        <taxon>Metazoa</taxon>
        <taxon>Ecdysozoa</taxon>
        <taxon>Arthropoda</taxon>
        <taxon>Hexapoda</taxon>
        <taxon>Insecta</taxon>
        <taxon>Pterygota</taxon>
        <taxon>Neoptera</taxon>
        <taxon>Endopterygota</taxon>
        <taxon>Diptera</taxon>
        <taxon>Nematocera</taxon>
        <taxon>Culicoidea</taxon>
        <taxon>Culicidae</taxon>
        <taxon>Culicinae</taxon>
        <taxon>Aedini</taxon>
        <taxon>Psorophora</taxon>
    </lineage>
</organism>
<dbReference type="EMBL" id="GALA01001286">
    <property type="protein sequence ID" value="JAA93566.1"/>
    <property type="molecule type" value="mRNA"/>
</dbReference>
<proteinExistence type="evidence at transcript level"/>
<feature type="signal peptide" evidence="1">
    <location>
        <begin position="1"/>
        <end position="22"/>
    </location>
</feature>
<dbReference type="SUPFAM" id="SSF100895">
    <property type="entry name" value="Kazal-type serine protease inhibitors"/>
    <property type="match status" value="1"/>
</dbReference>
<evidence type="ECO:0000313" key="3">
    <source>
        <dbReference type="EMBL" id="JAA93566.1"/>
    </source>
</evidence>
<dbReference type="Gene3D" id="3.30.60.30">
    <property type="match status" value="1"/>
</dbReference>
<dbReference type="InterPro" id="IPR002350">
    <property type="entry name" value="Kazal_dom"/>
</dbReference>